<dbReference type="InterPro" id="IPR006741">
    <property type="entry name" value="AgrB"/>
</dbReference>
<sequence length="198" mass="22074">METVSEMLVKKMTDRGVIVPEKREVYKTGIMLLLADMINFALVLLIGILCGALYESALYLLMMWTVRRFSGGYHAKTYGRCRAVTVGTYILVLISENLISDNFAVIALVCNAFAIVTVFVFSPVRHPNRELTEKERKANRLFAVLATLFFSAASTILTVLDRKEGLAISLILLAIAVLMYAGMLANGKEGKRHVKDHR</sequence>
<evidence type="ECO:0000256" key="2">
    <source>
        <dbReference type="ARBA" id="ARBA00022654"/>
    </source>
</evidence>
<dbReference type="GO" id="GO:0009372">
    <property type="term" value="P:quorum sensing"/>
    <property type="evidence" value="ECO:0007669"/>
    <property type="project" value="UniProtKB-KW"/>
</dbReference>
<dbReference type="GO" id="GO:0008233">
    <property type="term" value="F:peptidase activity"/>
    <property type="evidence" value="ECO:0007669"/>
    <property type="project" value="UniProtKB-KW"/>
</dbReference>
<protein>
    <submittedName>
        <fullName evidence="9">Accessory gene regulator B family protein</fullName>
    </submittedName>
</protein>
<evidence type="ECO:0000256" key="1">
    <source>
        <dbReference type="ARBA" id="ARBA00022475"/>
    </source>
</evidence>
<dbReference type="GO" id="GO:0006508">
    <property type="term" value="P:proteolysis"/>
    <property type="evidence" value="ECO:0007669"/>
    <property type="project" value="UniProtKB-KW"/>
</dbReference>
<feature type="transmembrane region" description="Helical" evidence="8">
    <location>
        <begin position="30"/>
        <end position="54"/>
    </location>
</feature>
<dbReference type="Proteomes" id="UP000824109">
    <property type="component" value="Unassembled WGS sequence"/>
</dbReference>
<dbReference type="Pfam" id="PF04647">
    <property type="entry name" value="AgrB"/>
    <property type="match status" value="1"/>
</dbReference>
<evidence type="ECO:0000313" key="9">
    <source>
        <dbReference type="EMBL" id="HIU57314.1"/>
    </source>
</evidence>
<dbReference type="EMBL" id="DVNB01000059">
    <property type="protein sequence ID" value="HIU57314.1"/>
    <property type="molecule type" value="Genomic_DNA"/>
</dbReference>
<feature type="transmembrane region" description="Helical" evidence="8">
    <location>
        <begin position="166"/>
        <end position="185"/>
    </location>
</feature>
<feature type="transmembrane region" description="Helical" evidence="8">
    <location>
        <begin position="141"/>
        <end position="160"/>
    </location>
</feature>
<reference evidence="9" key="2">
    <citation type="journal article" date="2021" name="PeerJ">
        <title>Extensive microbial diversity within the chicken gut microbiome revealed by metagenomics and culture.</title>
        <authorList>
            <person name="Gilroy R."/>
            <person name="Ravi A."/>
            <person name="Getino M."/>
            <person name="Pursley I."/>
            <person name="Horton D.L."/>
            <person name="Alikhan N.F."/>
            <person name="Baker D."/>
            <person name="Gharbi K."/>
            <person name="Hall N."/>
            <person name="Watson M."/>
            <person name="Adriaenssens E.M."/>
            <person name="Foster-Nyarko E."/>
            <person name="Jarju S."/>
            <person name="Secka A."/>
            <person name="Antonio M."/>
            <person name="Oren A."/>
            <person name="Chaudhuri R.R."/>
            <person name="La Ragione R."/>
            <person name="Hildebrand F."/>
            <person name="Pallen M.J."/>
        </authorList>
    </citation>
    <scope>NUCLEOTIDE SEQUENCE</scope>
    <source>
        <strain evidence="9">USAMLcec3-3695</strain>
    </source>
</reference>
<evidence type="ECO:0000256" key="4">
    <source>
        <dbReference type="ARBA" id="ARBA00022692"/>
    </source>
</evidence>
<dbReference type="SMART" id="SM00793">
    <property type="entry name" value="AgrB"/>
    <property type="match status" value="1"/>
</dbReference>
<gene>
    <name evidence="9" type="ORF">IAA61_05825</name>
</gene>
<proteinExistence type="predicted"/>
<dbReference type="AlphaFoldDB" id="A0A9D1MBU5"/>
<keyword evidence="2" id="KW-0673">Quorum sensing</keyword>
<keyword evidence="1" id="KW-1003">Cell membrane</keyword>
<keyword evidence="7 8" id="KW-0472">Membrane</keyword>
<comment type="caution">
    <text evidence="9">The sequence shown here is derived from an EMBL/GenBank/DDBJ whole genome shotgun (WGS) entry which is preliminary data.</text>
</comment>
<evidence type="ECO:0000256" key="3">
    <source>
        <dbReference type="ARBA" id="ARBA00022670"/>
    </source>
</evidence>
<dbReference type="GO" id="GO:0016020">
    <property type="term" value="C:membrane"/>
    <property type="evidence" value="ECO:0007669"/>
    <property type="project" value="InterPro"/>
</dbReference>
<evidence type="ECO:0000256" key="7">
    <source>
        <dbReference type="ARBA" id="ARBA00023136"/>
    </source>
</evidence>
<feature type="transmembrane region" description="Helical" evidence="8">
    <location>
        <begin position="103"/>
        <end position="121"/>
    </location>
</feature>
<keyword evidence="6 8" id="KW-1133">Transmembrane helix</keyword>
<keyword evidence="3" id="KW-0645">Protease</keyword>
<evidence type="ECO:0000256" key="8">
    <source>
        <dbReference type="SAM" id="Phobius"/>
    </source>
</evidence>
<accession>A0A9D1MBU5</accession>
<evidence type="ECO:0000256" key="6">
    <source>
        <dbReference type="ARBA" id="ARBA00022989"/>
    </source>
</evidence>
<evidence type="ECO:0000256" key="5">
    <source>
        <dbReference type="ARBA" id="ARBA00022801"/>
    </source>
</evidence>
<organism evidence="9 10">
    <name type="scientific">Candidatus Ornithomonoglobus merdipullorum</name>
    <dbReference type="NCBI Taxonomy" id="2840895"/>
    <lineage>
        <taxon>Bacteria</taxon>
        <taxon>Bacillati</taxon>
        <taxon>Bacillota</taxon>
        <taxon>Clostridia</taxon>
        <taxon>Candidatus Ornithomonoglobus</taxon>
    </lineage>
</organism>
<keyword evidence="4 8" id="KW-0812">Transmembrane</keyword>
<keyword evidence="5" id="KW-0378">Hydrolase</keyword>
<name>A0A9D1MBU5_9FIRM</name>
<evidence type="ECO:0000313" key="10">
    <source>
        <dbReference type="Proteomes" id="UP000824109"/>
    </source>
</evidence>
<reference evidence="9" key="1">
    <citation type="submission" date="2020-10" db="EMBL/GenBank/DDBJ databases">
        <authorList>
            <person name="Gilroy R."/>
        </authorList>
    </citation>
    <scope>NUCLEOTIDE SEQUENCE</scope>
    <source>
        <strain evidence="9">USAMLcec3-3695</strain>
    </source>
</reference>